<evidence type="ECO:0000256" key="3">
    <source>
        <dbReference type="SAM" id="MobiDB-lite"/>
    </source>
</evidence>
<dbReference type="InterPro" id="IPR006910">
    <property type="entry name" value="Rad21_Rec8_N"/>
</dbReference>
<dbReference type="Pfam" id="PF04825">
    <property type="entry name" value="Rad21_Rec8_N"/>
    <property type="match status" value="1"/>
</dbReference>
<feature type="region of interest" description="Disordered" evidence="3">
    <location>
        <begin position="279"/>
        <end position="317"/>
    </location>
</feature>
<dbReference type="AlphaFoldDB" id="A0AAN6XJW1"/>
<dbReference type="GO" id="GO:0003682">
    <property type="term" value="F:chromatin binding"/>
    <property type="evidence" value="ECO:0007669"/>
    <property type="project" value="TreeGrafter"/>
</dbReference>
<feature type="region of interest" description="Disordered" evidence="3">
    <location>
        <begin position="518"/>
        <end position="548"/>
    </location>
</feature>
<feature type="region of interest" description="Disordered" evidence="3">
    <location>
        <begin position="700"/>
        <end position="734"/>
    </location>
</feature>
<organism evidence="5 6">
    <name type="scientific">Triangularia verruculosa</name>
    <dbReference type="NCBI Taxonomy" id="2587418"/>
    <lineage>
        <taxon>Eukaryota</taxon>
        <taxon>Fungi</taxon>
        <taxon>Dikarya</taxon>
        <taxon>Ascomycota</taxon>
        <taxon>Pezizomycotina</taxon>
        <taxon>Sordariomycetes</taxon>
        <taxon>Sordariomycetidae</taxon>
        <taxon>Sordariales</taxon>
        <taxon>Podosporaceae</taxon>
        <taxon>Triangularia</taxon>
    </lineage>
</organism>
<evidence type="ECO:0000259" key="4">
    <source>
        <dbReference type="Pfam" id="PF04825"/>
    </source>
</evidence>
<evidence type="ECO:0000256" key="1">
    <source>
        <dbReference type="ARBA" id="ARBA00004123"/>
    </source>
</evidence>
<evidence type="ECO:0000256" key="2">
    <source>
        <dbReference type="ARBA" id="ARBA00023242"/>
    </source>
</evidence>
<dbReference type="Proteomes" id="UP001303160">
    <property type="component" value="Unassembled WGS sequence"/>
</dbReference>
<protein>
    <submittedName>
        <fullName evidence="5">Rec8 like protein-domain-containing protein</fullName>
    </submittedName>
</protein>
<gene>
    <name evidence="5" type="ORF">QBC40DRAFT_306597</name>
</gene>
<accession>A0AAN6XJW1</accession>
<comment type="caution">
    <text evidence="5">The sequence shown here is derived from an EMBL/GenBank/DDBJ whole genome shotgun (WGS) entry which is preliminary data.</text>
</comment>
<feature type="domain" description="Rad21/Rec8-like protein N-terminal" evidence="4">
    <location>
        <begin position="1"/>
        <end position="113"/>
    </location>
</feature>
<keyword evidence="6" id="KW-1185">Reference proteome</keyword>
<dbReference type="PANTHER" id="PTHR12585:SF70">
    <property type="entry name" value="RAD21_REC8 N TERMINAL DOMAIN PROTEIN (AFU_ORTHOLOGUE AFUA_6G02900)"/>
    <property type="match status" value="1"/>
</dbReference>
<reference evidence="5" key="1">
    <citation type="journal article" date="2023" name="Mol. Phylogenet. Evol.">
        <title>Genome-scale phylogeny and comparative genomics of the fungal order Sordariales.</title>
        <authorList>
            <person name="Hensen N."/>
            <person name="Bonometti L."/>
            <person name="Westerberg I."/>
            <person name="Brannstrom I.O."/>
            <person name="Guillou S."/>
            <person name="Cros-Aarteil S."/>
            <person name="Calhoun S."/>
            <person name="Haridas S."/>
            <person name="Kuo A."/>
            <person name="Mondo S."/>
            <person name="Pangilinan J."/>
            <person name="Riley R."/>
            <person name="LaButti K."/>
            <person name="Andreopoulos B."/>
            <person name="Lipzen A."/>
            <person name="Chen C."/>
            <person name="Yan M."/>
            <person name="Daum C."/>
            <person name="Ng V."/>
            <person name="Clum A."/>
            <person name="Steindorff A."/>
            <person name="Ohm R.A."/>
            <person name="Martin F."/>
            <person name="Silar P."/>
            <person name="Natvig D.O."/>
            <person name="Lalanne C."/>
            <person name="Gautier V."/>
            <person name="Ament-Velasquez S.L."/>
            <person name="Kruys A."/>
            <person name="Hutchinson M.I."/>
            <person name="Powell A.J."/>
            <person name="Barry K."/>
            <person name="Miller A.N."/>
            <person name="Grigoriev I.V."/>
            <person name="Debuchy R."/>
            <person name="Gladieux P."/>
            <person name="Hiltunen Thoren M."/>
            <person name="Johannesson H."/>
        </authorList>
    </citation>
    <scope>NUCLEOTIDE SEQUENCE</scope>
    <source>
        <strain evidence="5">CBS 315.58</strain>
    </source>
</reference>
<evidence type="ECO:0000313" key="5">
    <source>
        <dbReference type="EMBL" id="KAK4200630.1"/>
    </source>
</evidence>
<dbReference type="GO" id="GO:0030892">
    <property type="term" value="C:mitotic cohesin complex"/>
    <property type="evidence" value="ECO:0007669"/>
    <property type="project" value="TreeGrafter"/>
</dbReference>
<comment type="subcellular location">
    <subcellularLocation>
        <location evidence="1">Nucleus</location>
    </subcellularLocation>
</comment>
<dbReference type="GO" id="GO:0007064">
    <property type="term" value="P:mitotic sister chromatid cohesion"/>
    <property type="evidence" value="ECO:0007669"/>
    <property type="project" value="TreeGrafter"/>
</dbReference>
<keyword evidence="2" id="KW-0539">Nucleus</keyword>
<evidence type="ECO:0000313" key="6">
    <source>
        <dbReference type="Proteomes" id="UP001303160"/>
    </source>
</evidence>
<sequence length="734" mass="80193">MFYSHEILTSHQYGVATVWLVSTVGIRSNTKRISRKAIQEVNVKKACETILQPTAPIALRLQGSLLYGLSKVYSQQCKYVLDDAEKVQAHMMAFYNAMGGSENALDPKAGKTRRKELMLPDDPEFELNFQLPVFELDGDGNLMIPGVETQASHKTSSQMSPYQLDSFNAEGSGSIHEGLDLPGFSSGQGNSLLGVPFGSDDIGPGKDDEQMIPFDEEERQLPPLDDWGIEIDAYGNVVSLMDEPELPQLPQGGVLESDNPLPSNFGLDRFDDQGDLIMGNSDPAMPADFVLPSDPPLPPQQEQAHPSGEQEQQEQEIAMDANADEAQAPARARRQRRLRLLAPDDQTMLTRGQIRHWGDNYVIRVEEEAARHNHRGLTVTETRNNAFSMIFGQGLAKVGYFAGHPNIPHPLAPHFAGEGLQSQLLGLVIPGLTINDVEPATPRGRRRTASQALELEDDEVARRVRPRLSNEPDAQLVPQAANGLELFLPREQGEPIEAGRRGTGAQLSDALHSDVPWNRLSSQIPSSSVKGAGAGSRPGSRHVSASPLTHRARAAILGGSDQIERFSDQPIFGSDAGFSVTGGNFPSSDPAGPIDLPEEAPASTSQQMIQALDREGQNFARFIQQTAKQRGYPNEDDEQDEKVWVNFEDLFEGEDRKRAVVVQAFHHVLTLATKNVVRVKQDGQGGYVPFGRIQVGVDLPLSDDEEAEEEMGGGGEESRIVTGDDQADDDMGEE</sequence>
<feature type="region of interest" description="Disordered" evidence="3">
    <location>
        <begin position="577"/>
        <end position="605"/>
    </location>
</feature>
<feature type="compositionally biased region" description="Acidic residues" evidence="3">
    <location>
        <begin position="725"/>
        <end position="734"/>
    </location>
</feature>
<feature type="compositionally biased region" description="Polar residues" evidence="3">
    <location>
        <begin position="519"/>
        <end position="529"/>
    </location>
</feature>
<dbReference type="GO" id="GO:0005634">
    <property type="term" value="C:nucleus"/>
    <property type="evidence" value="ECO:0007669"/>
    <property type="project" value="UniProtKB-SubCell"/>
</dbReference>
<dbReference type="InterPro" id="IPR039781">
    <property type="entry name" value="Rad21/Rec8-like"/>
</dbReference>
<feature type="compositionally biased region" description="Acidic residues" evidence="3">
    <location>
        <begin position="701"/>
        <end position="711"/>
    </location>
</feature>
<dbReference type="CDD" id="cd21789">
    <property type="entry name" value="Rad21_Rec8_M_SpRec8p-like"/>
    <property type="match status" value="1"/>
</dbReference>
<name>A0AAN6XJW1_9PEZI</name>
<dbReference type="PANTHER" id="PTHR12585">
    <property type="entry name" value="SCC1 / RAD21 FAMILY MEMBER"/>
    <property type="match status" value="1"/>
</dbReference>
<proteinExistence type="predicted"/>
<reference evidence="5" key="2">
    <citation type="submission" date="2023-05" db="EMBL/GenBank/DDBJ databases">
        <authorList>
            <consortium name="Lawrence Berkeley National Laboratory"/>
            <person name="Steindorff A."/>
            <person name="Hensen N."/>
            <person name="Bonometti L."/>
            <person name="Westerberg I."/>
            <person name="Brannstrom I.O."/>
            <person name="Guillou S."/>
            <person name="Cros-Aarteil S."/>
            <person name="Calhoun S."/>
            <person name="Haridas S."/>
            <person name="Kuo A."/>
            <person name="Mondo S."/>
            <person name="Pangilinan J."/>
            <person name="Riley R."/>
            <person name="Labutti K."/>
            <person name="Andreopoulos B."/>
            <person name="Lipzen A."/>
            <person name="Chen C."/>
            <person name="Yanf M."/>
            <person name="Daum C."/>
            <person name="Ng V."/>
            <person name="Clum A."/>
            <person name="Ohm R."/>
            <person name="Martin F."/>
            <person name="Silar P."/>
            <person name="Natvig D."/>
            <person name="Lalanne C."/>
            <person name="Gautier V."/>
            <person name="Ament-Velasquez S.L."/>
            <person name="Kruys A."/>
            <person name="Hutchinson M.I."/>
            <person name="Powell A.J."/>
            <person name="Barry K."/>
            <person name="Miller A.N."/>
            <person name="Grigoriev I.V."/>
            <person name="Debuchy R."/>
            <person name="Gladieux P."/>
            <person name="Thoren M.H."/>
            <person name="Johannesson H."/>
        </authorList>
    </citation>
    <scope>NUCLEOTIDE SEQUENCE</scope>
    <source>
        <strain evidence="5">CBS 315.58</strain>
    </source>
</reference>
<dbReference type="EMBL" id="MU863917">
    <property type="protein sequence ID" value="KAK4200630.1"/>
    <property type="molecule type" value="Genomic_DNA"/>
</dbReference>